<evidence type="ECO:0000313" key="2">
    <source>
        <dbReference type="Proteomes" id="UP001362999"/>
    </source>
</evidence>
<sequence>MHRGRQLVPGPALLGMSATVIVEFRSVHVAVHLTDFASQSNLRIAVSCTVFLLADPYGYGYYTSSNSISTWASTGRECILTPLQIHGVGRTEALRQDAAGPSRRRIDIQFIACYTRKKYRGKLPSGAGLMMERSLKSGPHRYSDQDCCLRLRRMCAVGFVTQLKLKIFHLPLTVDFAAAF</sequence>
<organism evidence="1 2">
    <name type="scientific">Favolaschia claudopus</name>
    <dbReference type="NCBI Taxonomy" id="2862362"/>
    <lineage>
        <taxon>Eukaryota</taxon>
        <taxon>Fungi</taxon>
        <taxon>Dikarya</taxon>
        <taxon>Basidiomycota</taxon>
        <taxon>Agaricomycotina</taxon>
        <taxon>Agaricomycetes</taxon>
        <taxon>Agaricomycetidae</taxon>
        <taxon>Agaricales</taxon>
        <taxon>Marasmiineae</taxon>
        <taxon>Mycenaceae</taxon>
        <taxon>Favolaschia</taxon>
    </lineage>
</organism>
<dbReference type="Proteomes" id="UP001362999">
    <property type="component" value="Unassembled WGS sequence"/>
</dbReference>
<evidence type="ECO:0000313" key="1">
    <source>
        <dbReference type="EMBL" id="KAK7063492.1"/>
    </source>
</evidence>
<protein>
    <submittedName>
        <fullName evidence="1">Uncharacterized protein</fullName>
    </submittedName>
</protein>
<dbReference type="EMBL" id="JAWWNJ010000001">
    <property type="protein sequence ID" value="KAK7063492.1"/>
    <property type="molecule type" value="Genomic_DNA"/>
</dbReference>
<gene>
    <name evidence="1" type="ORF">R3P38DRAFT_3164495</name>
</gene>
<name>A0AAW0EHF3_9AGAR</name>
<keyword evidence="2" id="KW-1185">Reference proteome</keyword>
<proteinExistence type="predicted"/>
<dbReference type="AlphaFoldDB" id="A0AAW0EHF3"/>
<comment type="caution">
    <text evidence="1">The sequence shown here is derived from an EMBL/GenBank/DDBJ whole genome shotgun (WGS) entry which is preliminary data.</text>
</comment>
<accession>A0AAW0EHF3</accession>
<reference evidence="1 2" key="1">
    <citation type="journal article" date="2024" name="J Genomics">
        <title>Draft genome sequencing and assembly of Favolaschia claudopus CIRM-BRFM 2984 isolated from oak limbs.</title>
        <authorList>
            <person name="Navarro D."/>
            <person name="Drula E."/>
            <person name="Chaduli D."/>
            <person name="Cazenave R."/>
            <person name="Ahrendt S."/>
            <person name="Wang J."/>
            <person name="Lipzen A."/>
            <person name="Daum C."/>
            <person name="Barry K."/>
            <person name="Grigoriev I.V."/>
            <person name="Favel A."/>
            <person name="Rosso M.N."/>
            <person name="Martin F."/>
        </authorList>
    </citation>
    <scope>NUCLEOTIDE SEQUENCE [LARGE SCALE GENOMIC DNA]</scope>
    <source>
        <strain evidence="1 2">CIRM-BRFM 2984</strain>
    </source>
</reference>